<dbReference type="Pfam" id="PF00520">
    <property type="entry name" value="Ion_trans"/>
    <property type="match status" value="1"/>
</dbReference>
<evidence type="ECO:0000256" key="10">
    <source>
        <dbReference type="ARBA" id="ARBA00023136"/>
    </source>
</evidence>
<dbReference type="SUPFAM" id="SSF81324">
    <property type="entry name" value="Voltage-gated potassium channels"/>
    <property type="match status" value="1"/>
</dbReference>
<feature type="region of interest" description="Disordered" evidence="13">
    <location>
        <begin position="345"/>
        <end position="374"/>
    </location>
</feature>
<dbReference type="PROSITE" id="PS50082">
    <property type="entry name" value="WD_REPEATS_2"/>
    <property type="match status" value="2"/>
</dbReference>
<dbReference type="GO" id="GO:0005198">
    <property type="term" value="F:structural molecule activity"/>
    <property type="evidence" value="ECO:0007669"/>
    <property type="project" value="InterPro"/>
</dbReference>
<feature type="compositionally biased region" description="Low complexity" evidence="13">
    <location>
        <begin position="353"/>
        <end position="374"/>
    </location>
</feature>
<dbReference type="InterPro" id="IPR005821">
    <property type="entry name" value="Ion_trans_dom"/>
</dbReference>
<protein>
    <recommendedName>
        <fullName evidence="15">Ion transport domain-containing protein</fullName>
    </recommendedName>
</protein>
<comment type="subcellular location">
    <subcellularLocation>
        <location evidence="1">Membrane</location>
        <topology evidence="1">Multi-pass membrane protein</topology>
    </subcellularLocation>
    <subcellularLocation>
        <location evidence="2">Nucleus envelope</location>
    </subcellularLocation>
</comment>
<dbReference type="PANTHER" id="PTHR11024">
    <property type="entry name" value="NUCLEAR PORE COMPLEX PROTEIN SEC13 / SEH1 FAMILY MEMBER"/>
    <property type="match status" value="1"/>
</dbReference>
<proteinExistence type="inferred from homology"/>
<dbReference type="GO" id="GO:0031080">
    <property type="term" value="C:nuclear pore outer ring"/>
    <property type="evidence" value="ECO:0007669"/>
    <property type="project" value="TreeGrafter"/>
</dbReference>
<keyword evidence="8" id="KW-0653">Protein transport</keyword>
<feature type="domain" description="Ion transport" evidence="15">
    <location>
        <begin position="404"/>
        <end position="617"/>
    </location>
</feature>
<dbReference type="GO" id="GO:0015031">
    <property type="term" value="P:protein transport"/>
    <property type="evidence" value="ECO:0007669"/>
    <property type="project" value="UniProtKB-KW"/>
</dbReference>
<organism evidence="16 17">
    <name type="scientific">Triparma retinervis</name>
    <dbReference type="NCBI Taxonomy" id="2557542"/>
    <lineage>
        <taxon>Eukaryota</taxon>
        <taxon>Sar</taxon>
        <taxon>Stramenopiles</taxon>
        <taxon>Ochrophyta</taxon>
        <taxon>Bolidophyceae</taxon>
        <taxon>Parmales</taxon>
        <taxon>Triparmaceae</taxon>
        <taxon>Triparma</taxon>
    </lineage>
</organism>
<dbReference type="GO" id="GO:0016020">
    <property type="term" value="C:membrane"/>
    <property type="evidence" value="ECO:0007669"/>
    <property type="project" value="UniProtKB-SubCell"/>
</dbReference>
<dbReference type="Pfam" id="PF00400">
    <property type="entry name" value="WD40"/>
    <property type="match status" value="4"/>
</dbReference>
<dbReference type="GO" id="GO:0005216">
    <property type="term" value="F:monoatomic ion channel activity"/>
    <property type="evidence" value="ECO:0007669"/>
    <property type="project" value="InterPro"/>
</dbReference>
<evidence type="ECO:0000256" key="1">
    <source>
        <dbReference type="ARBA" id="ARBA00004141"/>
    </source>
</evidence>
<evidence type="ECO:0000256" key="11">
    <source>
        <dbReference type="ARBA" id="ARBA00023242"/>
    </source>
</evidence>
<dbReference type="AlphaFoldDB" id="A0A9W6ZDH5"/>
<keyword evidence="4" id="KW-0813">Transport</keyword>
<dbReference type="EMBL" id="BRXZ01000734">
    <property type="protein sequence ID" value="GMH52319.1"/>
    <property type="molecule type" value="Genomic_DNA"/>
</dbReference>
<gene>
    <name evidence="16" type="ORF">TrRE_jg7411</name>
</gene>
<dbReference type="SUPFAM" id="SSF50978">
    <property type="entry name" value="WD40 repeat-like"/>
    <property type="match status" value="1"/>
</dbReference>
<dbReference type="InterPro" id="IPR036322">
    <property type="entry name" value="WD40_repeat_dom_sf"/>
</dbReference>
<feature type="non-terminal residue" evidence="16">
    <location>
        <position position="1"/>
    </location>
</feature>
<keyword evidence="9 14" id="KW-1133">Transmembrane helix</keyword>
<evidence type="ECO:0000256" key="5">
    <source>
        <dbReference type="ARBA" id="ARBA00022574"/>
    </source>
</evidence>
<dbReference type="Proteomes" id="UP001165082">
    <property type="component" value="Unassembled WGS sequence"/>
</dbReference>
<keyword evidence="5 12" id="KW-0853">WD repeat</keyword>
<dbReference type="PANTHER" id="PTHR11024:SF3">
    <property type="entry name" value="NUCLEOPORIN SEH1"/>
    <property type="match status" value="1"/>
</dbReference>
<feature type="repeat" description="WD" evidence="12">
    <location>
        <begin position="287"/>
        <end position="319"/>
    </location>
</feature>
<feature type="compositionally biased region" description="Basic and acidic residues" evidence="13">
    <location>
        <begin position="274"/>
        <end position="283"/>
    </location>
</feature>
<keyword evidence="6 14" id="KW-0812">Transmembrane</keyword>
<dbReference type="GO" id="GO:0034198">
    <property type="term" value="P:cellular response to amino acid starvation"/>
    <property type="evidence" value="ECO:0007669"/>
    <property type="project" value="TreeGrafter"/>
</dbReference>
<feature type="region of interest" description="Disordered" evidence="13">
    <location>
        <begin position="236"/>
        <end position="285"/>
    </location>
</feature>
<dbReference type="GO" id="GO:0035859">
    <property type="term" value="C:Seh1-associated complex"/>
    <property type="evidence" value="ECO:0007669"/>
    <property type="project" value="TreeGrafter"/>
</dbReference>
<evidence type="ECO:0000313" key="17">
    <source>
        <dbReference type="Proteomes" id="UP001165082"/>
    </source>
</evidence>
<accession>A0A9W6ZDH5</accession>
<feature type="transmembrane region" description="Helical" evidence="14">
    <location>
        <begin position="475"/>
        <end position="499"/>
    </location>
</feature>
<evidence type="ECO:0000256" key="9">
    <source>
        <dbReference type="ARBA" id="ARBA00022989"/>
    </source>
</evidence>
<feature type="transmembrane region" description="Helical" evidence="14">
    <location>
        <begin position="597"/>
        <end position="615"/>
    </location>
</feature>
<comment type="caution">
    <text evidence="16">The sequence shown here is derived from an EMBL/GenBank/DDBJ whole genome shotgun (WGS) entry which is preliminary data.</text>
</comment>
<feature type="transmembrane region" description="Helical" evidence="14">
    <location>
        <begin position="570"/>
        <end position="590"/>
    </location>
</feature>
<dbReference type="Gene3D" id="2.130.10.10">
    <property type="entry name" value="YVTN repeat-like/Quinoprotein amine dehydrogenase"/>
    <property type="match status" value="1"/>
</dbReference>
<evidence type="ECO:0000256" key="3">
    <source>
        <dbReference type="ARBA" id="ARBA00010102"/>
    </source>
</evidence>
<keyword evidence="10 14" id="KW-0472">Membrane</keyword>
<evidence type="ECO:0000256" key="8">
    <source>
        <dbReference type="ARBA" id="ARBA00022927"/>
    </source>
</evidence>
<keyword evidence="11" id="KW-0539">Nucleus</keyword>
<dbReference type="InterPro" id="IPR001680">
    <property type="entry name" value="WD40_rpt"/>
</dbReference>
<feature type="transmembrane region" description="Helical" evidence="14">
    <location>
        <begin position="538"/>
        <end position="558"/>
    </location>
</feature>
<dbReference type="Gene3D" id="1.10.287.70">
    <property type="match status" value="1"/>
</dbReference>
<dbReference type="SMART" id="SM00320">
    <property type="entry name" value="WD40"/>
    <property type="match status" value="5"/>
</dbReference>
<dbReference type="GO" id="GO:1904263">
    <property type="term" value="P:positive regulation of TORC1 signaling"/>
    <property type="evidence" value="ECO:0007669"/>
    <property type="project" value="TreeGrafter"/>
</dbReference>
<sequence>MSSYHVNPPQPVPSTNVTVLPSSYQQDYIHDVKFDYYGRRIATCSGDQRVAIYNLDEGGEWVLKPGCEWKAHKGVVWRCAWAHPEFGQLLATCGADQMAHIWEEQFAPKHVGLRVATGSADGVVRIYEAIDVLNLNHWPMSQCFDADVESELGVTCLSWCSGRFEPPMLVVGGSSGRITVWRFSDSSRQWHVAAELPNHSLSVLDVSWAPNIGRSFHLIASSGKDKTLRLYKMKREKQSADDNDDNTEINIMGGSSANLDDRGKMGNEDEEDKTGEAKKEKIETQNLETNDGDVWRLGWNSTGTVLATSGENGAVSMWKSDFTGTFVSLHGGGEAAIAMNIQESDLEEEETTQEASTLSPKSLTPLSTNNKNGIIEEQGEGEGFDLEWNQEEELTISQVLLNPRYEIISGIIVLLSCSSFAFLTVPTLSSFETVVFTNIEDFASIFFLIEYTLRVYSTRGEEIFAPLNIIDLSSFLPTILFLLFPSSTSLFSSGGLSFLRLLRILRLQRFVSDFETFKELELSLGLPPESVKMSQLKFARVFSSLATLLFISTGLIYTFEHSSNPKIPDFFTALYFGLCTLTTVGFGDIVPVTPAGRAVVCASIIVGIGVVPLQVGELAESLLGGEKIEEIERVELEVKKERDGRKRAE</sequence>
<name>A0A9W6ZDH5_9STRA</name>
<dbReference type="OrthoDB" id="364224at2759"/>
<evidence type="ECO:0000256" key="12">
    <source>
        <dbReference type="PROSITE-ProRule" id="PRU00221"/>
    </source>
</evidence>
<reference evidence="16" key="1">
    <citation type="submission" date="2022-07" db="EMBL/GenBank/DDBJ databases">
        <title>Genome analysis of Parmales, a sister group of diatoms, reveals the evolutionary specialization of diatoms from phago-mixotrophs to photoautotrophs.</title>
        <authorList>
            <person name="Ban H."/>
            <person name="Sato S."/>
            <person name="Yoshikawa S."/>
            <person name="Kazumasa Y."/>
            <person name="Nakamura Y."/>
            <person name="Ichinomiya M."/>
            <person name="Saitoh K."/>
            <person name="Sato N."/>
            <person name="Blanc-Mathieu R."/>
            <person name="Endo H."/>
            <person name="Kuwata A."/>
            <person name="Ogata H."/>
        </authorList>
    </citation>
    <scope>NUCLEOTIDE SEQUENCE</scope>
</reference>
<evidence type="ECO:0000313" key="16">
    <source>
        <dbReference type="EMBL" id="GMH52319.1"/>
    </source>
</evidence>
<evidence type="ECO:0000256" key="13">
    <source>
        <dbReference type="SAM" id="MobiDB-lite"/>
    </source>
</evidence>
<evidence type="ECO:0000256" key="7">
    <source>
        <dbReference type="ARBA" id="ARBA00022737"/>
    </source>
</evidence>
<evidence type="ECO:0000259" key="15">
    <source>
        <dbReference type="Pfam" id="PF00520"/>
    </source>
</evidence>
<keyword evidence="7" id="KW-0677">Repeat</keyword>
<evidence type="ECO:0000256" key="4">
    <source>
        <dbReference type="ARBA" id="ARBA00022448"/>
    </source>
</evidence>
<dbReference type="InterPro" id="IPR037363">
    <property type="entry name" value="Sec13/Seh1_fam"/>
</dbReference>
<keyword evidence="17" id="KW-1185">Reference proteome</keyword>
<feature type="repeat" description="WD" evidence="12">
    <location>
        <begin position="196"/>
        <end position="241"/>
    </location>
</feature>
<comment type="similarity">
    <text evidence="3">Belongs to the WD repeat SEC13 family.</text>
</comment>
<evidence type="ECO:0000256" key="6">
    <source>
        <dbReference type="ARBA" id="ARBA00022692"/>
    </source>
</evidence>
<dbReference type="PRINTS" id="PR00169">
    <property type="entry name" value="KCHANNEL"/>
</dbReference>
<evidence type="ECO:0000256" key="14">
    <source>
        <dbReference type="SAM" id="Phobius"/>
    </source>
</evidence>
<dbReference type="InterPro" id="IPR015943">
    <property type="entry name" value="WD40/YVTN_repeat-like_dom_sf"/>
</dbReference>
<evidence type="ECO:0000256" key="2">
    <source>
        <dbReference type="ARBA" id="ARBA00004259"/>
    </source>
</evidence>